<comment type="caution">
    <text evidence="2">The sequence shown here is derived from an EMBL/GenBank/DDBJ whole genome shotgun (WGS) entry which is preliminary data.</text>
</comment>
<dbReference type="AlphaFoldDB" id="A0A4R7ETF2"/>
<keyword evidence="1" id="KW-0472">Membrane</keyword>
<sequence>MKKVLMSLFCFLGMTFVFYSIKYDIVISVLGGFLTSLITVWGSSKLNFKK</sequence>
<evidence type="ECO:0000313" key="2">
    <source>
        <dbReference type="EMBL" id="TDS55934.1"/>
    </source>
</evidence>
<dbReference type="EMBL" id="SOAG01000021">
    <property type="protein sequence ID" value="TDS55934.1"/>
    <property type="molecule type" value="Genomic_DNA"/>
</dbReference>
<keyword evidence="3" id="KW-1185">Reference proteome</keyword>
<feature type="transmembrane region" description="Helical" evidence="1">
    <location>
        <begin position="25"/>
        <end position="44"/>
    </location>
</feature>
<accession>A0A4R7ETF2</accession>
<proteinExistence type="predicted"/>
<evidence type="ECO:0000313" key="3">
    <source>
        <dbReference type="Proteomes" id="UP000295215"/>
    </source>
</evidence>
<reference evidence="2 3" key="1">
    <citation type="submission" date="2019-03" db="EMBL/GenBank/DDBJ databases">
        <title>Genomic Encyclopedia of Archaeal and Bacterial Type Strains, Phase II (KMG-II): from individual species to whole genera.</title>
        <authorList>
            <person name="Goeker M."/>
        </authorList>
    </citation>
    <scope>NUCLEOTIDE SEQUENCE [LARGE SCALE GENOMIC DNA]</scope>
    <source>
        <strain evidence="2 3">DSM 28213</strain>
    </source>
</reference>
<evidence type="ECO:0000256" key="1">
    <source>
        <dbReference type="SAM" id="Phobius"/>
    </source>
</evidence>
<dbReference type="Proteomes" id="UP000295215">
    <property type="component" value="Unassembled WGS sequence"/>
</dbReference>
<keyword evidence="1" id="KW-0812">Transmembrane</keyword>
<keyword evidence="1" id="KW-1133">Transmembrane helix</keyword>
<protein>
    <submittedName>
        <fullName evidence="2">Uncharacterized protein</fullName>
    </submittedName>
</protein>
<gene>
    <name evidence="2" type="ORF">C8P70_12155</name>
</gene>
<organism evidence="2 3">
    <name type="scientific">Myroides indicus</name>
    <dbReference type="NCBI Taxonomy" id="1323422"/>
    <lineage>
        <taxon>Bacteria</taxon>
        <taxon>Pseudomonadati</taxon>
        <taxon>Bacteroidota</taxon>
        <taxon>Flavobacteriia</taxon>
        <taxon>Flavobacteriales</taxon>
        <taxon>Flavobacteriaceae</taxon>
        <taxon>Myroides</taxon>
    </lineage>
</organism>
<name>A0A4R7ETF2_9FLAO</name>